<dbReference type="Proteomes" id="UP001307705">
    <property type="component" value="Unassembled WGS sequence"/>
</dbReference>
<evidence type="ECO:0000259" key="2">
    <source>
        <dbReference type="PROSITE" id="PS50206"/>
    </source>
</evidence>
<evidence type="ECO:0000256" key="1">
    <source>
        <dbReference type="SAM" id="Phobius"/>
    </source>
</evidence>
<dbReference type="InterPro" id="IPR036873">
    <property type="entry name" value="Rhodanese-like_dom_sf"/>
</dbReference>
<gene>
    <name evidence="3" type="ORF">Ataiwa_11680</name>
</gene>
<protein>
    <recommendedName>
        <fullName evidence="2">Rhodanese domain-containing protein</fullName>
    </recommendedName>
</protein>
<name>A0ABQ6PZ61_9BACT</name>
<keyword evidence="1" id="KW-0472">Membrane</keyword>
<feature type="domain" description="Rhodanese" evidence="2">
    <location>
        <begin position="4"/>
        <end position="81"/>
    </location>
</feature>
<reference evidence="3 4" key="1">
    <citation type="submission" date="2023-08" db="EMBL/GenBank/DDBJ databases">
        <title>Draft genome sequence of Algoriphagus taiwanensis.</title>
        <authorList>
            <person name="Takatani N."/>
            <person name="Hosokawa M."/>
            <person name="Sawabe T."/>
        </authorList>
    </citation>
    <scope>NUCLEOTIDE SEQUENCE [LARGE SCALE GENOMIC DNA]</scope>
    <source>
        <strain evidence="3 4">JCM 19755</strain>
    </source>
</reference>
<dbReference type="Pfam" id="PF00581">
    <property type="entry name" value="Rhodanese"/>
    <property type="match status" value="1"/>
</dbReference>
<keyword evidence="4" id="KW-1185">Reference proteome</keyword>
<feature type="transmembrane region" description="Helical" evidence="1">
    <location>
        <begin position="96"/>
        <end position="119"/>
    </location>
</feature>
<sequence length="152" mass="17618">MESVIIDVRTRKEFSEISIPGAINLPSTSFRVEDFVPFKEKQICLVCESGNRANEVYQKLKLNDFEFVSILEKQMGVHKENSDYQPSWSIDRQFRLILALFLTLFLLGAYLGWVFVWAIPVIICSGLAFSTITDNCYLKILIANFPWNRRLE</sequence>
<evidence type="ECO:0000313" key="3">
    <source>
        <dbReference type="EMBL" id="GMQ32896.1"/>
    </source>
</evidence>
<dbReference type="PROSITE" id="PS50206">
    <property type="entry name" value="RHODANESE_3"/>
    <property type="match status" value="1"/>
</dbReference>
<dbReference type="EMBL" id="BTPE01000003">
    <property type="protein sequence ID" value="GMQ32896.1"/>
    <property type="molecule type" value="Genomic_DNA"/>
</dbReference>
<keyword evidence="1" id="KW-1133">Transmembrane helix</keyword>
<keyword evidence="1" id="KW-0812">Transmembrane</keyword>
<evidence type="ECO:0000313" key="4">
    <source>
        <dbReference type="Proteomes" id="UP001307705"/>
    </source>
</evidence>
<accession>A0ABQ6PZ61</accession>
<dbReference type="Gene3D" id="6.10.140.1340">
    <property type="match status" value="1"/>
</dbReference>
<dbReference type="InterPro" id="IPR001763">
    <property type="entry name" value="Rhodanese-like_dom"/>
</dbReference>
<dbReference type="CDD" id="cd00158">
    <property type="entry name" value="RHOD"/>
    <property type="match status" value="1"/>
</dbReference>
<dbReference type="SUPFAM" id="SSF52821">
    <property type="entry name" value="Rhodanese/Cell cycle control phosphatase"/>
    <property type="match status" value="1"/>
</dbReference>
<proteinExistence type="predicted"/>
<dbReference type="RefSeq" id="WP_420915724.1">
    <property type="nucleotide sequence ID" value="NZ_BTPE01000003.1"/>
</dbReference>
<dbReference type="Gene3D" id="3.40.250.10">
    <property type="entry name" value="Rhodanese-like domain"/>
    <property type="match status" value="1"/>
</dbReference>
<comment type="caution">
    <text evidence="3">The sequence shown here is derived from an EMBL/GenBank/DDBJ whole genome shotgun (WGS) entry which is preliminary data.</text>
</comment>
<organism evidence="3 4">
    <name type="scientific">Algoriphagus taiwanensis</name>
    <dbReference type="NCBI Taxonomy" id="1445656"/>
    <lineage>
        <taxon>Bacteria</taxon>
        <taxon>Pseudomonadati</taxon>
        <taxon>Bacteroidota</taxon>
        <taxon>Cytophagia</taxon>
        <taxon>Cytophagales</taxon>
        <taxon>Cyclobacteriaceae</taxon>
        <taxon>Algoriphagus</taxon>
    </lineage>
</organism>